<feature type="compositionally biased region" description="Polar residues" evidence="1">
    <location>
        <begin position="24"/>
        <end position="39"/>
    </location>
</feature>
<organism evidence="2 3">
    <name type="scientific">Reticulomyxa filosa</name>
    <dbReference type="NCBI Taxonomy" id="46433"/>
    <lineage>
        <taxon>Eukaryota</taxon>
        <taxon>Sar</taxon>
        <taxon>Rhizaria</taxon>
        <taxon>Retaria</taxon>
        <taxon>Foraminifera</taxon>
        <taxon>Monothalamids</taxon>
        <taxon>Reticulomyxidae</taxon>
        <taxon>Reticulomyxa</taxon>
    </lineage>
</organism>
<dbReference type="OrthoDB" id="298344at2759"/>
<sequence length="184" mass="21116">NEHTHTKPSVTDRLVRNTADDSVPSGQGTTDSNSKSNTAFHGRSRAKTSCHQCKNNKNPEELLFCKNVKWGPGKKRGNYVLKHCRKKFCFQCISKYMPSDQVEALFVKQHTNVKIAEFCKNQFEEFNTRPQYNFVVDLGIITVHIRWKCPACVNTCECAACCRRRNPKVDAARRHRAQENTPQK</sequence>
<dbReference type="Proteomes" id="UP000023152">
    <property type="component" value="Unassembled WGS sequence"/>
</dbReference>
<dbReference type="AlphaFoldDB" id="X6MWN6"/>
<keyword evidence="3" id="KW-1185">Reference proteome</keyword>
<name>X6MWN6_RETFI</name>
<comment type="caution">
    <text evidence="2">The sequence shown here is derived from an EMBL/GenBank/DDBJ whole genome shotgun (WGS) entry which is preliminary data.</text>
</comment>
<feature type="region of interest" description="Disordered" evidence="1">
    <location>
        <begin position="1"/>
        <end position="43"/>
    </location>
</feature>
<feature type="non-terminal residue" evidence="2">
    <location>
        <position position="1"/>
    </location>
</feature>
<accession>X6MWN6</accession>
<evidence type="ECO:0000256" key="1">
    <source>
        <dbReference type="SAM" id="MobiDB-lite"/>
    </source>
</evidence>
<evidence type="ECO:0000313" key="2">
    <source>
        <dbReference type="EMBL" id="ETO17867.1"/>
    </source>
</evidence>
<protein>
    <recommendedName>
        <fullName evidence="4">Zinc-finger domain-containing protein</fullName>
    </recommendedName>
</protein>
<evidence type="ECO:0000313" key="3">
    <source>
        <dbReference type="Proteomes" id="UP000023152"/>
    </source>
</evidence>
<reference evidence="2 3" key="1">
    <citation type="journal article" date="2013" name="Curr. Biol.">
        <title>The Genome of the Foraminiferan Reticulomyxa filosa.</title>
        <authorList>
            <person name="Glockner G."/>
            <person name="Hulsmann N."/>
            <person name="Schleicher M."/>
            <person name="Noegel A.A."/>
            <person name="Eichinger L."/>
            <person name="Gallinger C."/>
            <person name="Pawlowski J."/>
            <person name="Sierra R."/>
            <person name="Euteneuer U."/>
            <person name="Pillet L."/>
            <person name="Moustafa A."/>
            <person name="Platzer M."/>
            <person name="Groth M."/>
            <person name="Szafranski K."/>
            <person name="Schliwa M."/>
        </authorList>
    </citation>
    <scope>NUCLEOTIDE SEQUENCE [LARGE SCALE GENOMIC DNA]</scope>
</reference>
<evidence type="ECO:0008006" key="4">
    <source>
        <dbReference type="Google" id="ProtNLM"/>
    </source>
</evidence>
<proteinExistence type="predicted"/>
<dbReference type="EMBL" id="ASPP01015852">
    <property type="protein sequence ID" value="ETO17867.1"/>
    <property type="molecule type" value="Genomic_DNA"/>
</dbReference>
<gene>
    <name evidence="2" type="ORF">RFI_19434</name>
</gene>